<keyword evidence="2 3" id="KW-0040">ANK repeat</keyword>
<dbReference type="InterPro" id="IPR036770">
    <property type="entry name" value="Ankyrin_rpt-contain_sf"/>
</dbReference>
<evidence type="ECO:0000256" key="1">
    <source>
        <dbReference type="ARBA" id="ARBA00022737"/>
    </source>
</evidence>
<feature type="repeat" description="ANK" evidence="3">
    <location>
        <begin position="881"/>
        <end position="913"/>
    </location>
</feature>
<dbReference type="PANTHER" id="PTHR24198:SF165">
    <property type="entry name" value="ANKYRIN REPEAT-CONTAINING PROTEIN-RELATED"/>
    <property type="match status" value="1"/>
</dbReference>
<dbReference type="EMBL" id="JAQJJC010000001">
    <property type="protein sequence ID" value="MDN5113296.1"/>
    <property type="molecule type" value="Genomic_DNA"/>
</dbReference>
<evidence type="ECO:0000313" key="4">
    <source>
        <dbReference type="EMBL" id="MDN5113296.1"/>
    </source>
</evidence>
<sequence>MSFFKNFLAKKEESTNQDLIEAIKKDNVKRVKDILSIEDINKEDSDFNRPIDFALKFSSLNVTKYLLENGALLDDEFEGQSIISYLIQHNSTLDMLEYVYNIGASSKSEYGQSPLKMALNKATSSEIFEFVFKNFGTQLEDEEEMNIIHEIAQREDIDVKEKAKIISILIQEYDFDINDSQGVLHLASKLFNERDFELLKELIKVGLCINSIIGDFSEIIGHSEFLKLFKDIIKYPVNEPKYFLDILDFETFKEYLSGFDSIDDSMQIITSITLNSKVHDADKIKLAQIAVQKGASLNELKEAEHPVNQVLNFILNFNIGTNTLYLDYLLDNGVKIEEGGLSALFQVVIDNDIDLVKHLLKRGADVNFVNYFRNTITNCIILPRSDFKNVQERISMLQLLVDNGLDLNIKISHYKNSSTNDTPVLEAMLEICESEFIDYVIENFPNLEVTALAIQYAITREDLDIETSKKVISKDPYVLFEKSIFNETTNTNYDASILYKAVMSKKEELTNYILDNFPNVKAYSESYPLALTASYKEFSISTIKRLIDVEPNINRLYNIFPDEPSTAPMLILFLKDYIKDYSEDECLEILECMFENGADISGMLSTLDCGNQYLDSNGALAIYIVANLEIQPKIIDLLLSQGLEPYKPASNNMNESQMHTIINRHRQVSDELCLELLEYFDKKGYKIDFEHRNSVSTDIFLGAAMMNRPKVLKWLANKGANVHSVGGFDNSPALHKAISNYDSNDSILRAQTVKTLIELGCDIEQIDSEQFTPLMSASFYGCFEAVKVLLEANANVNFYNEAGESAAQLAILTDNEAYDNKENSILVYSKILAVLKDAGANLDESFSELEPPLHLSIKYNKKELFDILLQLEVDINILDKNGNSPINRAIASADMYYVNKLMNKNAKIDTINNFNESIHFFAVMRANEDESEKMLKYFFEQKIPLTNGKDGFDLMQIVGYYVNIKAFHLIKNLFNDLNTKNAQGFTALLWASYSNLEVEESKRIALIKLLVEHGANINQRLPDGANALVLALYAEFKDVAEALIELGCDVQVALNTLKDRNDISEEIISYLESKL</sequence>
<evidence type="ECO:0000256" key="2">
    <source>
        <dbReference type="ARBA" id="ARBA00023043"/>
    </source>
</evidence>
<dbReference type="PANTHER" id="PTHR24198">
    <property type="entry name" value="ANKYRIN REPEAT AND PROTEIN KINASE DOMAIN-CONTAINING PROTEIN"/>
    <property type="match status" value="1"/>
</dbReference>
<feature type="repeat" description="ANK" evidence="3">
    <location>
        <begin position="848"/>
        <end position="880"/>
    </location>
</feature>
<dbReference type="PROSITE" id="PS50297">
    <property type="entry name" value="ANK_REP_REGION"/>
    <property type="match status" value="2"/>
</dbReference>
<feature type="repeat" description="ANK" evidence="3">
    <location>
        <begin position="769"/>
        <end position="801"/>
    </location>
</feature>
<dbReference type="SMART" id="SM00248">
    <property type="entry name" value="ANK"/>
    <property type="match status" value="16"/>
</dbReference>
<proteinExistence type="predicted"/>
<organism evidence="4 5">
    <name type="scientific">Aliarcobacter butzleri</name>
    <dbReference type="NCBI Taxonomy" id="28197"/>
    <lineage>
        <taxon>Bacteria</taxon>
        <taxon>Pseudomonadati</taxon>
        <taxon>Campylobacterota</taxon>
        <taxon>Epsilonproteobacteria</taxon>
        <taxon>Campylobacterales</taxon>
        <taxon>Arcobacteraceae</taxon>
        <taxon>Aliarcobacter</taxon>
    </lineage>
</organism>
<dbReference type="Pfam" id="PF12796">
    <property type="entry name" value="Ank_2"/>
    <property type="match status" value="2"/>
</dbReference>
<reference evidence="4" key="2">
    <citation type="submission" date="2023-01" db="EMBL/GenBank/DDBJ databases">
        <authorList>
            <person name="Uljanovas D."/>
        </authorList>
    </citation>
    <scope>NUCLEOTIDE SEQUENCE</scope>
    <source>
        <strain evidence="4">W48</strain>
    </source>
</reference>
<evidence type="ECO:0000256" key="3">
    <source>
        <dbReference type="PROSITE-ProRule" id="PRU00023"/>
    </source>
</evidence>
<dbReference type="SUPFAM" id="SSF48403">
    <property type="entry name" value="Ankyrin repeat"/>
    <property type="match status" value="3"/>
</dbReference>
<name>A0AAW7Q1N7_9BACT</name>
<dbReference type="InterPro" id="IPR002110">
    <property type="entry name" value="Ankyrin_rpt"/>
</dbReference>
<dbReference type="Proteomes" id="UP001170713">
    <property type="component" value="Unassembled WGS sequence"/>
</dbReference>
<dbReference type="RefSeq" id="WP_237930422.1">
    <property type="nucleotide sequence ID" value="NZ_JAKKOY010000002.1"/>
</dbReference>
<feature type="repeat" description="ANK" evidence="3">
    <location>
        <begin position="339"/>
        <end position="371"/>
    </location>
</feature>
<reference evidence="4" key="1">
    <citation type="journal article" date="2023" name="Microorganisms">
        <title>Genomic Characterization of Arcobacter butzleri Strains Isolated from Various Sources in Lithuania.</title>
        <authorList>
            <person name="Uljanovas D."/>
            <person name="Golz G."/>
            <person name="Fleischmann S."/>
            <person name="Kudirkiene E."/>
            <person name="Kasetiene N."/>
            <person name="Grineviciene A."/>
            <person name="Tamuleviciene E."/>
            <person name="Aksomaitiene J."/>
            <person name="Alter T."/>
            <person name="Malakauskas M."/>
        </authorList>
    </citation>
    <scope>NUCLEOTIDE SEQUENCE</scope>
    <source>
        <strain evidence="4">W48</strain>
    </source>
</reference>
<evidence type="ECO:0000313" key="5">
    <source>
        <dbReference type="Proteomes" id="UP001170713"/>
    </source>
</evidence>
<keyword evidence="1" id="KW-0677">Repeat</keyword>
<accession>A0AAW7Q1N7</accession>
<dbReference type="AlphaFoldDB" id="A0AAW7Q1N7"/>
<protein>
    <submittedName>
        <fullName evidence="4">Ankyrin repeat domain-containing protein</fullName>
    </submittedName>
</protein>
<comment type="caution">
    <text evidence="4">The sequence shown here is derived from an EMBL/GenBank/DDBJ whole genome shotgun (WGS) entry which is preliminary data.</text>
</comment>
<gene>
    <name evidence="4" type="ORF">PJV88_01440</name>
</gene>
<dbReference type="Gene3D" id="1.25.40.20">
    <property type="entry name" value="Ankyrin repeat-containing domain"/>
    <property type="match status" value="4"/>
</dbReference>
<dbReference type="PROSITE" id="PS50088">
    <property type="entry name" value="ANK_REPEAT"/>
    <property type="match status" value="4"/>
</dbReference>